<protein>
    <recommendedName>
        <fullName evidence="10">RND transporter</fullName>
    </recommendedName>
</protein>
<evidence type="ECO:0000256" key="5">
    <source>
        <dbReference type="ARBA" id="ARBA00022692"/>
    </source>
</evidence>
<dbReference type="Proteomes" id="UP000013190">
    <property type="component" value="Unassembled WGS sequence"/>
</dbReference>
<dbReference type="RefSeq" id="WP_004663022.1">
    <property type="nucleotide sequence ID" value="NZ_BMDV01000001.1"/>
</dbReference>
<comment type="subcellular location">
    <subcellularLocation>
        <location evidence="1">Cell outer membrane</location>
    </subcellularLocation>
</comment>
<keyword evidence="6" id="KW-0472">Membrane</keyword>
<evidence type="ECO:0000313" key="8">
    <source>
        <dbReference type="EMBL" id="ENU26136.1"/>
    </source>
</evidence>
<evidence type="ECO:0000256" key="1">
    <source>
        <dbReference type="ARBA" id="ARBA00004442"/>
    </source>
</evidence>
<sequence>MSIKKDINVNSRTWKIYGDIKWLFSIALLSVPITHAETPSEQYHTLKNNLSQLFAPKSNEDFKIANMQRLSNFSFNPSSVELPVVGAGHAIDTVPSALWQSQLKVLKDAVKVVVQRNPEISQTLATLAAQNANIDVAKAGYYPQITGGVNTGDLTKKAARGQQILALNATQMLFDFGKVKSGVNTEQAKLSLEQAKVLIKIDDISLDVAQTIINIQRYQKLIQIANQQISGIRRIQEMANLRANAGISSQADPVQAQSYLQSAQSALIAQQSLLAQYQQHLNTLLGFDVNNVQWAIPDDLVQQSDLYSAPQFNIIPQMIAAQAGIDVARSQKQQTQLSRYPTLSVKGELSQALHGRNPNNDKEGGFDSAIMLEATSQFYQGGATSSQIKAASFAEEAAKAQVNAVYLQVLDQIRTSREQIENKQRQMQVLMSRQATTVRTKELYQEQYKLGTRSLVDLLNAEQAIHGANSELESARYDIYSSIAQYIATTGRSRQAYDLNNIQIQGFEVQP</sequence>
<evidence type="ECO:0000256" key="3">
    <source>
        <dbReference type="ARBA" id="ARBA00022448"/>
    </source>
</evidence>
<accession>A0ABN0JLC8</accession>
<keyword evidence="7" id="KW-0998">Cell outer membrane</keyword>
<evidence type="ECO:0000256" key="4">
    <source>
        <dbReference type="ARBA" id="ARBA00022452"/>
    </source>
</evidence>
<evidence type="ECO:0008006" key="10">
    <source>
        <dbReference type="Google" id="ProtNLM"/>
    </source>
</evidence>
<dbReference type="InterPro" id="IPR003423">
    <property type="entry name" value="OMP_efflux"/>
</dbReference>
<dbReference type="PANTHER" id="PTHR30026:SF22">
    <property type="entry name" value="OUTER MEMBRANE EFFLUX PROTEIN"/>
    <property type="match status" value="1"/>
</dbReference>
<keyword evidence="4" id="KW-1134">Transmembrane beta strand</keyword>
<dbReference type="SUPFAM" id="SSF56954">
    <property type="entry name" value="Outer membrane efflux proteins (OEP)"/>
    <property type="match status" value="1"/>
</dbReference>
<name>A0ABN0JLC8_9GAMM</name>
<comment type="caution">
    <text evidence="8">The sequence shown here is derived from an EMBL/GenBank/DDBJ whole genome shotgun (WGS) entry which is preliminary data.</text>
</comment>
<dbReference type="PANTHER" id="PTHR30026">
    <property type="entry name" value="OUTER MEMBRANE PROTEIN TOLC"/>
    <property type="match status" value="1"/>
</dbReference>
<keyword evidence="3" id="KW-0813">Transport</keyword>
<dbReference type="GeneID" id="92835832"/>
<dbReference type="EMBL" id="APOJ01000027">
    <property type="protein sequence ID" value="ENU26136.1"/>
    <property type="molecule type" value="Genomic_DNA"/>
</dbReference>
<dbReference type="InterPro" id="IPR051906">
    <property type="entry name" value="TolC-like"/>
</dbReference>
<comment type="similarity">
    <text evidence="2">Belongs to the outer membrane factor (OMF) (TC 1.B.17) family.</text>
</comment>
<dbReference type="Pfam" id="PF02321">
    <property type="entry name" value="OEP"/>
    <property type="match status" value="2"/>
</dbReference>
<keyword evidence="5" id="KW-0812">Transmembrane</keyword>
<reference evidence="9" key="1">
    <citation type="submission" date="2013-02" db="EMBL/GenBank/DDBJ databases">
        <title>The Genome Sequence of Acinetobacter sp. NIPH 236.</title>
        <authorList>
            <consortium name="The Broad Institute Genome Sequencing Platform"/>
            <consortium name="The Broad Institute Genome Sequencing Center for Infectious Disease"/>
            <person name="Cerqueira G."/>
            <person name="Feldgarden M."/>
            <person name="Courvalin P."/>
            <person name="Perichon B."/>
            <person name="Grillot-Courvalin C."/>
            <person name="Clermont D."/>
            <person name="Rocha E."/>
            <person name="Yoon E.-J."/>
            <person name="Nemec A."/>
            <person name="Walker B."/>
            <person name="Young S.K."/>
            <person name="Zeng Q."/>
            <person name="Gargeya S."/>
            <person name="Fitzgerald M."/>
            <person name="Haas B."/>
            <person name="Abouelleil A."/>
            <person name="Alvarado L."/>
            <person name="Arachchi H.M."/>
            <person name="Berlin A.M."/>
            <person name="Chapman S.B."/>
            <person name="Dewar J."/>
            <person name="Goldberg J."/>
            <person name="Griggs A."/>
            <person name="Gujja S."/>
            <person name="Hansen M."/>
            <person name="Howarth C."/>
            <person name="Imamovic A."/>
            <person name="Larimer J."/>
            <person name="McCowan C."/>
            <person name="Murphy C."/>
            <person name="Neiman D."/>
            <person name="Pearson M."/>
            <person name="Priest M."/>
            <person name="Roberts A."/>
            <person name="Saif S."/>
            <person name="Shea T."/>
            <person name="Sisk P."/>
            <person name="Sykes S."/>
            <person name="Wortman J."/>
            <person name="Nusbaum C."/>
            <person name="Birren B."/>
        </authorList>
    </citation>
    <scope>NUCLEOTIDE SEQUENCE [LARGE SCALE GENOMIC DNA]</scope>
    <source>
        <strain evidence="9">NIPH 236</strain>
    </source>
</reference>
<proteinExistence type="inferred from homology"/>
<keyword evidence="9" id="KW-1185">Reference proteome</keyword>
<organism evidence="8 9">
    <name type="scientific">Acinetobacter modestus</name>
    <dbReference type="NCBI Taxonomy" id="1776740"/>
    <lineage>
        <taxon>Bacteria</taxon>
        <taxon>Pseudomonadati</taxon>
        <taxon>Pseudomonadota</taxon>
        <taxon>Gammaproteobacteria</taxon>
        <taxon>Moraxellales</taxon>
        <taxon>Moraxellaceae</taxon>
        <taxon>Acinetobacter</taxon>
    </lineage>
</organism>
<evidence type="ECO:0000256" key="6">
    <source>
        <dbReference type="ARBA" id="ARBA00023136"/>
    </source>
</evidence>
<reference evidence="8 9" key="2">
    <citation type="journal article" date="2016" name="Int. J. Syst. Evol. Microbiol.">
        <title>Taxonomy of haemolytic and/or proteolytic strains of the genus Acinetobacter with the proposal of Acinetobacter courvalinii sp. nov. (genomic species 14 sensu Bouvet &amp; Jeanjean), Acinetobacter dispersus sp. nov. (genomic species 17), Acinetobacter modestus sp. nov., Acinetobacter proteolyticus sp. nov. and Acinetobacter vivianii sp. nov.</title>
        <authorList>
            <person name="Nemec A."/>
            <person name="Radolfova-Krizova L."/>
            <person name="Maixnerova M."/>
            <person name="Vrestiakova E."/>
            <person name="Jezek P."/>
            <person name="Sedo O."/>
        </authorList>
    </citation>
    <scope>NUCLEOTIDE SEQUENCE [LARGE SCALE GENOMIC DNA]</scope>
    <source>
        <strain evidence="8 9">NIPH 236</strain>
    </source>
</reference>
<gene>
    <name evidence="8" type="ORF">F992_02469</name>
</gene>
<evidence type="ECO:0000256" key="2">
    <source>
        <dbReference type="ARBA" id="ARBA00007613"/>
    </source>
</evidence>
<dbReference type="Gene3D" id="1.20.1600.10">
    <property type="entry name" value="Outer membrane efflux proteins (OEP)"/>
    <property type="match status" value="1"/>
</dbReference>
<evidence type="ECO:0000313" key="9">
    <source>
        <dbReference type="Proteomes" id="UP000013190"/>
    </source>
</evidence>
<evidence type="ECO:0000256" key="7">
    <source>
        <dbReference type="ARBA" id="ARBA00023237"/>
    </source>
</evidence>